<proteinExistence type="predicted"/>
<evidence type="ECO:0000313" key="3">
    <source>
        <dbReference type="Proteomes" id="UP000219636"/>
    </source>
</evidence>
<evidence type="ECO:0000313" key="2">
    <source>
        <dbReference type="EMBL" id="SOC15365.1"/>
    </source>
</evidence>
<dbReference type="Proteomes" id="UP000219636">
    <property type="component" value="Unassembled WGS sequence"/>
</dbReference>
<name>A0A285T248_9BACL</name>
<organism evidence="2 3">
    <name type="scientific">Ureibacillus xyleni</name>
    <dbReference type="NCBI Taxonomy" id="614648"/>
    <lineage>
        <taxon>Bacteria</taxon>
        <taxon>Bacillati</taxon>
        <taxon>Bacillota</taxon>
        <taxon>Bacilli</taxon>
        <taxon>Bacillales</taxon>
        <taxon>Caryophanaceae</taxon>
        <taxon>Ureibacillus</taxon>
    </lineage>
</organism>
<keyword evidence="1" id="KW-1133">Transmembrane helix</keyword>
<dbReference type="OrthoDB" id="152992at2"/>
<reference evidence="3" key="1">
    <citation type="submission" date="2017-08" db="EMBL/GenBank/DDBJ databases">
        <authorList>
            <person name="Varghese N."/>
            <person name="Submissions S."/>
        </authorList>
    </citation>
    <scope>NUCLEOTIDE SEQUENCE [LARGE SCALE GENOMIC DNA]</scope>
    <source>
        <strain evidence="3">JC22</strain>
    </source>
</reference>
<protein>
    <submittedName>
        <fullName evidence="2">Uncharacterized protein DUF4230</fullName>
    </submittedName>
</protein>
<evidence type="ECO:0000256" key="1">
    <source>
        <dbReference type="SAM" id="Phobius"/>
    </source>
</evidence>
<dbReference type="InterPro" id="IPR025324">
    <property type="entry name" value="DUF4230"/>
</dbReference>
<keyword evidence="1" id="KW-0812">Transmembrane</keyword>
<keyword evidence="3" id="KW-1185">Reference proteome</keyword>
<gene>
    <name evidence="2" type="ORF">SAMN05880501_10879</name>
</gene>
<feature type="transmembrane region" description="Helical" evidence="1">
    <location>
        <begin position="45"/>
        <end position="63"/>
    </location>
</feature>
<dbReference type="Pfam" id="PF14014">
    <property type="entry name" value="DUF4230"/>
    <property type="match status" value="1"/>
</dbReference>
<dbReference type="AlphaFoldDB" id="A0A285T248"/>
<keyword evidence="1" id="KW-0472">Membrane</keyword>
<dbReference type="EMBL" id="OBMQ01000008">
    <property type="protein sequence ID" value="SOC15365.1"/>
    <property type="molecule type" value="Genomic_DNA"/>
</dbReference>
<accession>A0A285T248</accession>
<sequence length="237" mass="26235">MSKKDKAFTPLESELKEINKSKEEIGVTTVSAQGRAHTNISGVKNFLIVLILIILTSGVTWILSESTQKKETTIFVEQIQELAMLATAEAKVTLVKEEVDHKLFGKDISVDFLPGTKREILLIVPATVIAGVDLKGLTSDDIKVSEDERELEIVLPRATFIQDPAIQMDSIKTFSDKGLLSGEVQWDEGFDLTAVAQDEIKEEAKEMGLLKTAEESAEKVLKGFFSNLDYTVKITFE</sequence>
<dbReference type="RefSeq" id="WP_097074015.1">
    <property type="nucleotide sequence ID" value="NZ_OBMQ01000008.1"/>
</dbReference>